<dbReference type="InterPro" id="IPR036055">
    <property type="entry name" value="LDL_receptor-like_sf"/>
</dbReference>
<keyword evidence="6" id="KW-0067">ATP-binding</keyword>
<gene>
    <name evidence="15" type="ORF">QR680_010839</name>
</gene>
<evidence type="ECO:0000313" key="15">
    <source>
        <dbReference type="EMBL" id="KAK0428501.1"/>
    </source>
</evidence>
<keyword evidence="9" id="KW-0539">Nucleus</keyword>
<dbReference type="Pfam" id="PF00057">
    <property type="entry name" value="Ldl_recept_a"/>
    <property type="match status" value="1"/>
</dbReference>
<dbReference type="SMART" id="SM00494">
    <property type="entry name" value="ChtBD2"/>
    <property type="match status" value="1"/>
</dbReference>
<dbReference type="SMART" id="SM00192">
    <property type="entry name" value="LDLa"/>
    <property type="match status" value="4"/>
</dbReference>
<evidence type="ECO:0000259" key="14">
    <source>
        <dbReference type="PROSITE" id="PS51194"/>
    </source>
</evidence>
<dbReference type="PANTHER" id="PTHR45797:SF1">
    <property type="entry name" value="HELICASE ARIP4"/>
    <property type="match status" value="1"/>
</dbReference>
<dbReference type="GO" id="GO:0005524">
    <property type="term" value="F:ATP binding"/>
    <property type="evidence" value="ECO:0007669"/>
    <property type="project" value="UniProtKB-KW"/>
</dbReference>
<dbReference type="InterPro" id="IPR023415">
    <property type="entry name" value="LDLR_class-A_CS"/>
</dbReference>
<dbReference type="PROSITE" id="PS50940">
    <property type="entry name" value="CHIT_BIND_II"/>
    <property type="match status" value="1"/>
</dbReference>
<dbReference type="GO" id="GO:0016887">
    <property type="term" value="F:ATP hydrolysis activity"/>
    <property type="evidence" value="ECO:0007669"/>
    <property type="project" value="InterPro"/>
</dbReference>
<comment type="similarity">
    <text evidence="2">Belongs to the SNF2/RAD54 helicase family.</text>
</comment>
<dbReference type="Pfam" id="PF00271">
    <property type="entry name" value="Helicase_C"/>
    <property type="match status" value="1"/>
</dbReference>
<feature type="domain" description="Helicase ATP-binding" evidence="13">
    <location>
        <begin position="156"/>
        <end position="339"/>
    </location>
</feature>
<evidence type="ECO:0000256" key="5">
    <source>
        <dbReference type="ARBA" id="ARBA00022806"/>
    </source>
</evidence>
<dbReference type="PROSITE" id="PS50068">
    <property type="entry name" value="LDLRA_2"/>
    <property type="match status" value="4"/>
</dbReference>
<keyword evidence="7" id="KW-0238">DNA-binding</keyword>
<dbReference type="Proteomes" id="UP001175271">
    <property type="component" value="Unassembled WGS sequence"/>
</dbReference>
<dbReference type="Gene3D" id="3.40.50.300">
    <property type="entry name" value="P-loop containing nucleotide triphosphate hydrolases"/>
    <property type="match status" value="1"/>
</dbReference>
<dbReference type="InterPro" id="IPR002557">
    <property type="entry name" value="Chitin-bd_dom"/>
</dbReference>
<keyword evidence="4" id="KW-0378">Hydrolase</keyword>
<evidence type="ECO:0000256" key="8">
    <source>
        <dbReference type="ARBA" id="ARBA00023157"/>
    </source>
</evidence>
<dbReference type="Gene3D" id="4.10.400.10">
    <property type="entry name" value="Low-density Lipoprotein Receptor"/>
    <property type="match status" value="4"/>
</dbReference>
<dbReference type="InterPro" id="IPR044574">
    <property type="entry name" value="ARIP4-like"/>
</dbReference>
<feature type="domain" description="Chitin-binding type-2" evidence="12">
    <location>
        <begin position="824"/>
        <end position="896"/>
    </location>
</feature>
<evidence type="ECO:0000256" key="9">
    <source>
        <dbReference type="ARBA" id="ARBA00023242"/>
    </source>
</evidence>
<dbReference type="GO" id="GO:0004386">
    <property type="term" value="F:helicase activity"/>
    <property type="evidence" value="ECO:0007669"/>
    <property type="project" value="UniProtKB-KW"/>
</dbReference>
<dbReference type="PROSITE" id="PS51194">
    <property type="entry name" value="HELICASE_CTER"/>
    <property type="match status" value="1"/>
</dbReference>
<dbReference type="AlphaFoldDB" id="A0AA39IRP2"/>
<keyword evidence="3" id="KW-0547">Nucleotide-binding</keyword>
<dbReference type="SMART" id="SM00490">
    <property type="entry name" value="HELICc"/>
    <property type="match status" value="1"/>
</dbReference>
<evidence type="ECO:0000256" key="1">
    <source>
        <dbReference type="ARBA" id="ARBA00004123"/>
    </source>
</evidence>
<dbReference type="PROSITE" id="PS01209">
    <property type="entry name" value="LDLRA_1"/>
    <property type="match status" value="1"/>
</dbReference>
<dbReference type="InterPro" id="IPR002172">
    <property type="entry name" value="LDrepeatLR_classA_rpt"/>
</dbReference>
<dbReference type="Pfam" id="PF00176">
    <property type="entry name" value="SNF2-rel_dom"/>
    <property type="match status" value="1"/>
</dbReference>
<feature type="domain" description="Helicase C-terminal" evidence="14">
    <location>
        <begin position="487"/>
        <end position="656"/>
    </location>
</feature>
<dbReference type="GO" id="GO:0005576">
    <property type="term" value="C:extracellular region"/>
    <property type="evidence" value="ECO:0007669"/>
    <property type="project" value="InterPro"/>
</dbReference>
<dbReference type="GO" id="GO:0008061">
    <property type="term" value="F:chitin binding"/>
    <property type="evidence" value="ECO:0007669"/>
    <property type="project" value="InterPro"/>
</dbReference>
<evidence type="ECO:0000256" key="4">
    <source>
        <dbReference type="ARBA" id="ARBA00022801"/>
    </source>
</evidence>
<dbReference type="PANTHER" id="PTHR45797">
    <property type="entry name" value="RAD54-LIKE"/>
    <property type="match status" value="1"/>
</dbReference>
<feature type="compositionally biased region" description="Basic and acidic residues" evidence="11">
    <location>
        <begin position="43"/>
        <end position="61"/>
    </location>
</feature>
<evidence type="ECO:0000313" key="16">
    <source>
        <dbReference type="Proteomes" id="UP001175271"/>
    </source>
</evidence>
<accession>A0AA39IRP2</accession>
<keyword evidence="5" id="KW-0347">Helicase</keyword>
<dbReference type="EMBL" id="JAUCMV010000001">
    <property type="protein sequence ID" value="KAK0428501.1"/>
    <property type="molecule type" value="Genomic_DNA"/>
</dbReference>
<feature type="region of interest" description="Disordered" evidence="11">
    <location>
        <begin position="777"/>
        <end position="816"/>
    </location>
</feature>
<comment type="caution">
    <text evidence="15">The sequence shown here is derived from an EMBL/GenBank/DDBJ whole genome shotgun (WGS) entry which is preliminary data.</text>
</comment>
<sequence>MTDDRKELTKPTNSTSSSVRLLSNVAIKEEDVKSYDSGYEGSPAREEQPRGSRLRNGESSRPRRLYPDLSQIKKEEPDPDIIKQDSFNLEFRDTVFRNRWVKGETLKIDVKPVLPTRLVKAAPSAPLGDGQRNTVHPDLARVMNPHQIKGALFAYELLMEKETGALLDFDMGTGKTLTAIAFLHTAMAASHVSKPLKALVLCPKNVLTHWNNEFAKWLPKDNKDLRIFEIKIIEADKHKDGQRRQILRQWAQNHKHCVLITNYELFRITNIETDSDFTLYRTAPDIAILDEIHCIKNASTKTAKKAAQIVTQRRLGLSGTPIVGKLTDYHNVIEFLREDLLPSEFIKIVKNEIEPGNVVDASPAQIMTMEQRCSEIHHNLRSNVQREKSKLPKVLPKTDIVLFIRQTKQQRELYNMLIDLINRRGLYKSVIAQNYTFILLLAHPNVLYKSAEKKRVEHPKMWKILQEINIEIGVDKDDVSLSYKMLLLKEIILTCAEINDKLIVFSQSLDTLDHIAGMVKIDLKWSQNSHFCVINGKTPQDQREKWRTQFNDKNDPTIRLLLLSTKANNIGVSYTGANRVVLFDVDWTPSSNNQAADRPYRYGQDKPVYIYRFVGQGTCEDTKLVRSLSNQMNQDRVRDDHRVRPKYTVQQMKNWFEYRPQTEAMQLANSEDWLLNRLLTKFPEAFSGYENHKIIMDEHERFGHSTPRTPAVAMYSRSLLLAAALIATTQGADPAFPQLSFGPEKLNDPGYGQYSNQQGYIQQPFYPQVAIGSGGPPAEPLFPQLKPSPAINTYVPNPPRRPQPPVQPQPTTEKKEHLRTNYEINYCNSAEFPDNVLKSYNLERLDYFIYNTSCSKIFFQCSIGQTFMLKCPGEDQAFDKDTSNCNFRNSVKYCPEYDHVMHCSIKEQCGDKYFACCSTSQCIDYSKRCDGHPDCFDGDDENNCPSCARDEFACVKSGKCIDASKRCDGVADDCGDGSNLDEIGCTKNTTCVGKFVCDSVQSRALKGYNECIDIDKHCDGTVDCPGGEDERNCKVNDTTYLLCENQKESVLRKNWCDGQPDCSDRSDEKYC</sequence>
<dbReference type="SUPFAM" id="SSF57424">
    <property type="entry name" value="LDL receptor-like module"/>
    <property type="match status" value="3"/>
</dbReference>
<organism evidence="15 16">
    <name type="scientific">Steinernema hermaphroditum</name>
    <dbReference type="NCBI Taxonomy" id="289476"/>
    <lineage>
        <taxon>Eukaryota</taxon>
        <taxon>Metazoa</taxon>
        <taxon>Ecdysozoa</taxon>
        <taxon>Nematoda</taxon>
        <taxon>Chromadorea</taxon>
        <taxon>Rhabditida</taxon>
        <taxon>Tylenchina</taxon>
        <taxon>Panagrolaimomorpha</taxon>
        <taxon>Strongyloidoidea</taxon>
        <taxon>Steinernematidae</taxon>
        <taxon>Steinernema</taxon>
    </lineage>
</organism>
<dbReference type="InterPro" id="IPR014001">
    <property type="entry name" value="Helicase_ATP-bd"/>
</dbReference>
<evidence type="ECO:0000259" key="13">
    <source>
        <dbReference type="PROSITE" id="PS51192"/>
    </source>
</evidence>
<feature type="region of interest" description="Disordered" evidence="11">
    <location>
        <begin position="1"/>
        <end position="77"/>
    </location>
</feature>
<evidence type="ECO:0000256" key="2">
    <source>
        <dbReference type="ARBA" id="ARBA00007025"/>
    </source>
</evidence>
<evidence type="ECO:0008006" key="17">
    <source>
        <dbReference type="Google" id="ProtNLM"/>
    </source>
</evidence>
<keyword evidence="8 10" id="KW-1015">Disulfide bond</keyword>
<feature type="disulfide bond" evidence="10">
    <location>
        <begin position="1056"/>
        <end position="1071"/>
    </location>
</feature>
<dbReference type="Gene3D" id="3.40.50.10810">
    <property type="entry name" value="Tandem AAA-ATPase domain"/>
    <property type="match status" value="1"/>
</dbReference>
<dbReference type="InterPro" id="IPR038718">
    <property type="entry name" value="SNF2-like_sf"/>
</dbReference>
<feature type="compositionally biased region" description="Pro residues" evidence="11">
    <location>
        <begin position="796"/>
        <end position="808"/>
    </location>
</feature>
<dbReference type="CDD" id="cd00112">
    <property type="entry name" value="LDLa"/>
    <property type="match status" value="4"/>
</dbReference>
<feature type="disulfide bond" evidence="10">
    <location>
        <begin position="929"/>
        <end position="944"/>
    </location>
</feature>
<evidence type="ECO:0000256" key="10">
    <source>
        <dbReference type="PROSITE-ProRule" id="PRU00124"/>
    </source>
</evidence>
<dbReference type="SMART" id="SM00487">
    <property type="entry name" value="DEXDc"/>
    <property type="match status" value="1"/>
</dbReference>
<dbReference type="SUPFAM" id="SSF52540">
    <property type="entry name" value="P-loop containing nucleoside triphosphate hydrolases"/>
    <property type="match status" value="2"/>
</dbReference>
<dbReference type="InterPro" id="IPR000330">
    <property type="entry name" value="SNF2_N"/>
</dbReference>
<name>A0AA39IRP2_9BILA</name>
<dbReference type="InterPro" id="IPR001650">
    <property type="entry name" value="Helicase_C-like"/>
</dbReference>
<evidence type="ECO:0000256" key="11">
    <source>
        <dbReference type="SAM" id="MobiDB-lite"/>
    </source>
</evidence>
<reference evidence="15" key="1">
    <citation type="submission" date="2023-06" db="EMBL/GenBank/DDBJ databases">
        <title>Genomic analysis of the entomopathogenic nematode Steinernema hermaphroditum.</title>
        <authorList>
            <person name="Schwarz E.M."/>
            <person name="Heppert J.K."/>
            <person name="Baniya A."/>
            <person name="Schwartz H.T."/>
            <person name="Tan C.-H."/>
            <person name="Antoshechkin I."/>
            <person name="Sternberg P.W."/>
            <person name="Goodrich-Blair H."/>
            <person name="Dillman A.R."/>
        </authorList>
    </citation>
    <scope>NUCLEOTIDE SEQUENCE</scope>
    <source>
        <strain evidence="15">PS9179</strain>
        <tissue evidence="15">Whole animal</tissue>
    </source>
</reference>
<dbReference type="InterPro" id="IPR027417">
    <property type="entry name" value="P-loop_NTPase"/>
</dbReference>
<evidence type="ECO:0000256" key="3">
    <source>
        <dbReference type="ARBA" id="ARBA00022741"/>
    </source>
</evidence>
<dbReference type="PRINTS" id="PR00261">
    <property type="entry name" value="LDLRECEPTOR"/>
</dbReference>
<dbReference type="CDD" id="cd18793">
    <property type="entry name" value="SF2_C_SNF"/>
    <property type="match status" value="1"/>
</dbReference>
<dbReference type="InterPro" id="IPR049730">
    <property type="entry name" value="SNF2/RAD54-like_C"/>
</dbReference>
<evidence type="ECO:0000256" key="6">
    <source>
        <dbReference type="ARBA" id="ARBA00022840"/>
    </source>
</evidence>
<evidence type="ECO:0000256" key="7">
    <source>
        <dbReference type="ARBA" id="ARBA00023125"/>
    </source>
</evidence>
<comment type="subcellular location">
    <subcellularLocation>
        <location evidence="1">Nucleus</location>
    </subcellularLocation>
</comment>
<proteinExistence type="inferred from homology"/>
<comment type="caution">
    <text evidence="10">Lacks conserved residue(s) required for the propagation of feature annotation.</text>
</comment>
<evidence type="ECO:0000259" key="12">
    <source>
        <dbReference type="PROSITE" id="PS50940"/>
    </source>
</evidence>
<dbReference type="PROSITE" id="PS51192">
    <property type="entry name" value="HELICASE_ATP_BIND_1"/>
    <property type="match status" value="1"/>
</dbReference>
<dbReference type="GO" id="GO:0003677">
    <property type="term" value="F:DNA binding"/>
    <property type="evidence" value="ECO:0007669"/>
    <property type="project" value="UniProtKB-KW"/>
</dbReference>
<protein>
    <recommendedName>
        <fullName evidence="17">Helicase ATP-binding domain-containing protein</fullName>
    </recommendedName>
</protein>
<feature type="compositionally biased region" description="Polar residues" evidence="11">
    <location>
        <begin position="10"/>
        <end position="21"/>
    </location>
</feature>
<dbReference type="GO" id="GO:0005634">
    <property type="term" value="C:nucleus"/>
    <property type="evidence" value="ECO:0007669"/>
    <property type="project" value="UniProtKB-SubCell"/>
</dbReference>
<feature type="disulfide bond" evidence="10">
    <location>
        <begin position="1018"/>
        <end position="1033"/>
    </location>
</feature>
<keyword evidence="16" id="KW-1185">Reference proteome</keyword>